<dbReference type="Gene3D" id="2.60.200.30">
    <property type="entry name" value="Probable inorganic polyphosphate/atp-NAD kinase, domain 2"/>
    <property type="match status" value="1"/>
</dbReference>
<evidence type="ECO:0000256" key="1">
    <source>
        <dbReference type="ARBA" id="ARBA00022679"/>
    </source>
</evidence>
<dbReference type="Proteomes" id="UP001165561">
    <property type="component" value="Unassembled WGS sequence"/>
</dbReference>
<keyword evidence="2 6" id="KW-0418">Kinase</keyword>
<keyword evidence="6" id="KW-0067">ATP-binding</keyword>
<gene>
    <name evidence="6" type="primary">nadK</name>
    <name evidence="7" type="ORF">PU560_14675</name>
</gene>
<evidence type="ECO:0000256" key="2">
    <source>
        <dbReference type="ARBA" id="ARBA00022777"/>
    </source>
</evidence>
<proteinExistence type="inferred from homology"/>
<comment type="cofactor">
    <cofactor evidence="6">
        <name>a divalent metal cation</name>
        <dbReference type="ChEBI" id="CHEBI:60240"/>
    </cofactor>
</comment>
<accession>A0ABT5U2P2</accession>
<keyword evidence="1 6" id="KW-0808">Transferase</keyword>
<protein>
    <recommendedName>
        <fullName evidence="6">NAD kinase</fullName>
        <ecNumber evidence="6">2.7.1.23</ecNumber>
    </recommendedName>
    <alternativeName>
        <fullName evidence="6">ATP-dependent NAD kinase</fullName>
    </alternativeName>
</protein>
<comment type="subcellular location">
    <subcellularLocation>
        <location evidence="6">Cytoplasm</location>
    </subcellularLocation>
</comment>
<evidence type="ECO:0000256" key="4">
    <source>
        <dbReference type="ARBA" id="ARBA00023027"/>
    </source>
</evidence>
<name>A0ABT5U2P2_9MICO</name>
<keyword evidence="6" id="KW-0547">Nucleotide-binding</keyword>
<dbReference type="PANTHER" id="PTHR20275:SF0">
    <property type="entry name" value="NAD KINASE"/>
    <property type="match status" value="1"/>
</dbReference>
<feature type="binding site" evidence="6">
    <location>
        <position position="57"/>
    </location>
    <ligand>
        <name>NAD(+)</name>
        <dbReference type="ChEBI" id="CHEBI:57540"/>
    </ligand>
</feature>
<feature type="active site" description="Proton acceptor" evidence="6">
    <location>
        <position position="52"/>
    </location>
</feature>
<dbReference type="Gene3D" id="3.40.50.10330">
    <property type="entry name" value="Probable inorganic polyphosphate/atp-NAD kinase, domain 1"/>
    <property type="match status" value="1"/>
</dbReference>
<feature type="binding site" evidence="6">
    <location>
        <position position="137"/>
    </location>
    <ligand>
        <name>NAD(+)</name>
        <dbReference type="ChEBI" id="CHEBI:57540"/>
    </ligand>
</feature>
<evidence type="ECO:0000256" key="5">
    <source>
        <dbReference type="ARBA" id="ARBA00047925"/>
    </source>
</evidence>
<dbReference type="Pfam" id="PF20143">
    <property type="entry name" value="NAD_kinase_C"/>
    <property type="match status" value="1"/>
</dbReference>
<comment type="function">
    <text evidence="6">Involved in the regulation of the intracellular balance of NAD and NADP, and is a key enzyme in the biosynthesis of NADP. Catalyzes specifically the phosphorylation on 2'-hydroxyl of the adenosine moiety of NAD to yield NADP.</text>
</comment>
<dbReference type="InterPro" id="IPR017437">
    <property type="entry name" value="ATP-NAD_kinase_PpnK-typ_C"/>
</dbReference>
<comment type="similarity">
    <text evidence="6">Belongs to the NAD kinase family.</text>
</comment>
<dbReference type="Pfam" id="PF01513">
    <property type="entry name" value="NAD_kinase"/>
    <property type="match status" value="1"/>
</dbReference>
<keyword evidence="8" id="KW-1185">Reference proteome</keyword>
<comment type="catalytic activity">
    <reaction evidence="5 6">
        <text>NAD(+) + ATP = ADP + NADP(+) + H(+)</text>
        <dbReference type="Rhea" id="RHEA:18629"/>
        <dbReference type="ChEBI" id="CHEBI:15378"/>
        <dbReference type="ChEBI" id="CHEBI:30616"/>
        <dbReference type="ChEBI" id="CHEBI:57540"/>
        <dbReference type="ChEBI" id="CHEBI:58349"/>
        <dbReference type="ChEBI" id="CHEBI:456216"/>
        <dbReference type="EC" id="2.7.1.23"/>
    </reaction>
</comment>
<reference evidence="7" key="1">
    <citation type="submission" date="2023-02" db="EMBL/GenBank/DDBJ databases">
        <title>Georgenia sp.10Sc9-8, isolated from a soil sample collected from the Taklamakan desert.</title>
        <authorList>
            <person name="Liu S."/>
        </authorList>
    </citation>
    <scope>NUCLEOTIDE SEQUENCE</scope>
    <source>
        <strain evidence="7">10Sc9-8</strain>
    </source>
</reference>
<keyword evidence="3 6" id="KW-0521">NADP</keyword>
<evidence type="ECO:0000256" key="6">
    <source>
        <dbReference type="HAMAP-Rule" id="MF_00361"/>
    </source>
</evidence>
<evidence type="ECO:0000313" key="8">
    <source>
        <dbReference type="Proteomes" id="UP001165561"/>
    </source>
</evidence>
<feature type="binding site" evidence="6">
    <location>
        <begin position="52"/>
        <end position="53"/>
    </location>
    <ligand>
        <name>NAD(+)</name>
        <dbReference type="ChEBI" id="CHEBI:57540"/>
    </ligand>
</feature>
<feature type="binding site" evidence="6">
    <location>
        <begin position="167"/>
        <end position="172"/>
    </location>
    <ligand>
        <name>NAD(+)</name>
        <dbReference type="ChEBI" id="CHEBI:57540"/>
    </ligand>
</feature>
<comment type="caution">
    <text evidence="7">The sequence shown here is derived from an EMBL/GenBank/DDBJ whole genome shotgun (WGS) entry which is preliminary data.</text>
</comment>
<dbReference type="InterPro" id="IPR016064">
    <property type="entry name" value="NAD/diacylglycerol_kinase_sf"/>
</dbReference>
<dbReference type="NCBIfam" id="NF002892">
    <property type="entry name" value="PRK03372.1"/>
    <property type="match status" value="1"/>
</dbReference>
<dbReference type="PANTHER" id="PTHR20275">
    <property type="entry name" value="NAD KINASE"/>
    <property type="match status" value="1"/>
</dbReference>
<evidence type="ECO:0000256" key="3">
    <source>
        <dbReference type="ARBA" id="ARBA00022857"/>
    </source>
</evidence>
<feature type="binding site" evidence="6">
    <location>
        <position position="156"/>
    </location>
    <ligand>
        <name>NAD(+)</name>
        <dbReference type="ChEBI" id="CHEBI:57540"/>
    </ligand>
</feature>
<organism evidence="7 8">
    <name type="scientific">Georgenia halotolerans</name>
    <dbReference type="NCBI Taxonomy" id="3028317"/>
    <lineage>
        <taxon>Bacteria</taxon>
        <taxon>Bacillati</taxon>
        <taxon>Actinomycetota</taxon>
        <taxon>Actinomycetes</taxon>
        <taxon>Micrococcales</taxon>
        <taxon>Bogoriellaceae</taxon>
        <taxon>Georgenia</taxon>
    </lineage>
</organism>
<dbReference type="GO" id="GO:0003951">
    <property type="term" value="F:NAD+ kinase activity"/>
    <property type="evidence" value="ECO:0007669"/>
    <property type="project" value="UniProtKB-EC"/>
</dbReference>
<dbReference type="EMBL" id="JARACI010001143">
    <property type="protein sequence ID" value="MDD9207700.1"/>
    <property type="molecule type" value="Genomic_DNA"/>
</dbReference>
<keyword evidence="4 6" id="KW-0520">NAD</keyword>
<dbReference type="SUPFAM" id="SSF111331">
    <property type="entry name" value="NAD kinase/diacylglycerol kinase-like"/>
    <property type="match status" value="1"/>
</dbReference>
<feature type="binding site" evidence="6">
    <location>
        <position position="191"/>
    </location>
    <ligand>
        <name>NAD(+)</name>
        <dbReference type="ChEBI" id="CHEBI:57540"/>
    </ligand>
</feature>
<dbReference type="InterPro" id="IPR002504">
    <property type="entry name" value="NADK"/>
</dbReference>
<comment type="caution">
    <text evidence="6">Lacks conserved residue(s) required for the propagation of feature annotation.</text>
</comment>
<evidence type="ECO:0000313" key="7">
    <source>
        <dbReference type="EMBL" id="MDD9207700.1"/>
    </source>
</evidence>
<sequence length="278" mass="29276">MTRRVRIVTHEGRRAAVVAATQVQSELARHGIEAVDEDSTEPVELVIVLGGDGTLLRAAEAARNEEIPLIGVNLGHVGFLAEAEPDALSDVVSRVAARDYTVEQRMTLDVRVTRPDGSVARDWAINEAAVEKASRARMVELTVGVDGRGVSSFGCDGIVLATPTGSTAYAFSGGGPIVWPDVEALLVVPVAAHALFTRPLVVGPSSVLVVEVLPHGAAAEVSCDGRRLIAAPAGSQVEVRRGAHPVRLARLTEAPFSGRLVAKFDLPVQGWRAARGRA</sequence>
<dbReference type="HAMAP" id="MF_00361">
    <property type="entry name" value="NAD_kinase"/>
    <property type="match status" value="1"/>
</dbReference>
<dbReference type="EC" id="2.7.1.23" evidence="6"/>
<dbReference type="InterPro" id="IPR017438">
    <property type="entry name" value="ATP-NAD_kinase_N"/>
</dbReference>
<keyword evidence="6" id="KW-0963">Cytoplasm</keyword>
<feature type="binding site" evidence="6">
    <location>
        <begin position="126"/>
        <end position="127"/>
    </location>
    <ligand>
        <name>NAD(+)</name>
        <dbReference type="ChEBI" id="CHEBI:57540"/>
    </ligand>
</feature>